<accession>A0ABR2X6B8</accession>
<sequence length="8" mass="987">MDKPKNRV</sequence>
<dbReference type="EMBL" id="JARVKM010000143">
    <property type="protein sequence ID" value="KAK9769281.1"/>
    <property type="molecule type" value="Genomic_DNA"/>
</dbReference>
<reference evidence="1 2" key="1">
    <citation type="submission" date="2024-02" db="EMBL/GenBank/DDBJ databases">
        <title>First draft genome assembly of two strains of Seiridium cardinale.</title>
        <authorList>
            <person name="Emiliani G."/>
            <person name="Scali E."/>
        </authorList>
    </citation>
    <scope>NUCLEOTIDE SEQUENCE [LARGE SCALE GENOMIC DNA]</scope>
    <source>
        <strain evidence="1 2">BM-138-000479</strain>
    </source>
</reference>
<name>A0ABR2X6B8_9PEZI</name>
<dbReference type="Proteomes" id="UP001465668">
    <property type="component" value="Unassembled WGS sequence"/>
</dbReference>
<keyword evidence="2" id="KW-1185">Reference proteome</keyword>
<evidence type="ECO:0000313" key="1">
    <source>
        <dbReference type="EMBL" id="KAK9769281.1"/>
    </source>
</evidence>
<comment type="caution">
    <text evidence="1">The sequence shown here is derived from an EMBL/GenBank/DDBJ whole genome shotgun (WGS) entry which is preliminary data.</text>
</comment>
<gene>
    <name evidence="1" type="ORF">SCAR479_14046</name>
</gene>
<proteinExistence type="predicted"/>
<protein>
    <submittedName>
        <fullName evidence="1">Uncharacterized protein</fullName>
    </submittedName>
</protein>
<organism evidence="1 2">
    <name type="scientific">Seiridium cardinale</name>
    <dbReference type="NCBI Taxonomy" id="138064"/>
    <lineage>
        <taxon>Eukaryota</taxon>
        <taxon>Fungi</taxon>
        <taxon>Dikarya</taxon>
        <taxon>Ascomycota</taxon>
        <taxon>Pezizomycotina</taxon>
        <taxon>Sordariomycetes</taxon>
        <taxon>Xylariomycetidae</taxon>
        <taxon>Amphisphaeriales</taxon>
        <taxon>Sporocadaceae</taxon>
        <taxon>Seiridium</taxon>
    </lineage>
</organism>
<evidence type="ECO:0000313" key="2">
    <source>
        <dbReference type="Proteomes" id="UP001465668"/>
    </source>
</evidence>